<sequence>MPRHRMGIPGNGHGRLSGRLEGSAHRATAAVQDTSPRQHDRHLTALPVRPEPEPHHGCRHSTSLRLSATVAGTGMGEWESCEKHQRGALSQLLSPGRSDRRRLLPDWGPHATSILRCGLGYQLLRSNTPHVVNGSAWT</sequence>
<evidence type="ECO:0000313" key="3">
    <source>
        <dbReference type="Proteomes" id="UP000577386"/>
    </source>
</evidence>
<organism evidence="2 3">
    <name type="scientific">Streptomyces murinus</name>
    <dbReference type="NCBI Taxonomy" id="33900"/>
    <lineage>
        <taxon>Bacteria</taxon>
        <taxon>Bacillati</taxon>
        <taxon>Actinomycetota</taxon>
        <taxon>Actinomycetes</taxon>
        <taxon>Kitasatosporales</taxon>
        <taxon>Streptomycetaceae</taxon>
        <taxon>Streptomyces</taxon>
    </lineage>
</organism>
<reference evidence="2 3" key="1">
    <citation type="submission" date="2020-08" db="EMBL/GenBank/DDBJ databases">
        <title>Sequencing the genomes of 1000 actinobacteria strains.</title>
        <authorList>
            <person name="Klenk H.-P."/>
        </authorList>
    </citation>
    <scope>NUCLEOTIDE SEQUENCE [LARGE SCALE GENOMIC DNA]</scope>
    <source>
        <strain evidence="2 3">DSM 41827</strain>
    </source>
</reference>
<keyword evidence="3" id="KW-1185">Reference proteome</keyword>
<accession>A0A7W3NIA9</accession>
<proteinExistence type="predicted"/>
<evidence type="ECO:0000256" key="1">
    <source>
        <dbReference type="SAM" id="MobiDB-lite"/>
    </source>
</evidence>
<comment type="caution">
    <text evidence="2">The sequence shown here is derived from an EMBL/GenBank/DDBJ whole genome shotgun (WGS) entry which is preliminary data.</text>
</comment>
<protein>
    <submittedName>
        <fullName evidence="2">Uncharacterized protein</fullName>
    </submittedName>
</protein>
<evidence type="ECO:0000313" key="2">
    <source>
        <dbReference type="EMBL" id="MBA9050963.1"/>
    </source>
</evidence>
<dbReference type="EMBL" id="JACJIJ010000001">
    <property type="protein sequence ID" value="MBA9050963.1"/>
    <property type="molecule type" value="Genomic_DNA"/>
</dbReference>
<gene>
    <name evidence="2" type="ORF">HDA42_000138</name>
</gene>
<feature type="region of interest" description="Disordered" evidence="1">
    <location>
        <begin position="1"/>
        <end position="62"/>
    </location>
</feature>
<dbReference type="AlphaFoldDB" id="A0A7W3NIA9"/>
<dbReference type="Proteomes" id="UP000577386">
    <property type="component" value="Unassembled WGS sequence"/>
</dbReference>
<name>A0A7W3NIA9_STRMR</name>